<evidence type="ECO:0000256" key="9">
    <source>
        <dbReference type="SAM" id="MobiDB-lite"/>
    </source>
</evidence>
<evidence type="ECO:0000256" key="7">
    <source>
        <dbReference type="ARBA" id="ARBA00023163"/>
    </source>
</evidence>
<dbReference type="Gene3D" id="1.10.246.220">
    <property type="match status" value="1"/>
</dbReference>
<feature type="region of interest" description="Disordered" evidence="9">
    <location>
        <begin position="374"/>
        <end position="403"/>
    </location>
</feature>
<feature type="region of interest" description="Disordered" evidence="9">
    <location>
        <begin position="457"/>
        <end position="498"/>
    </location>
</feature>
<dbReference type="SUPFAM" id="SSF46689">
    <property type="entry name" value="Homeodomain-like"/>
    <property type="match status" value="1"/>
</dbReference>
<evidence type="ECO:0000259" key="10">
    <source>
        <dbReference type="PROSITE" id="PS50090"/>
    </source>
</evidence>
<evidence type="ECO:0008006" key="14">
    <source>
        <dbReference type="Google" id="ProtNLM"/>
    </source>
</evidence>
<evidence type="ECO:0000256" key="1">
    <source>
        <dbReference type="ARBA" id="ARBA00004286"/>
    </source>
</evidence>
<dbReference type="Proteomes" id="UP000660262">
    <property type="component" value="Unassembled WGS sequence"/>
</dbReference>
<dbReference type="InterPro" id="IPR044597">
    <property type="entry name" value="SMH1-6"/>
</dbReference>
<dbReference type="GO" id="GO:0005694">
    <property type="term" value="C:chromosome"/>
    <property type="evidence" value="ECO:0007669"/>
    <property type="project" value="UniProtKB-SubCell"/>
</dbReference>
<dbReference type="InterPro" id="IPR013882">
    <property type="entry name" value="Ctp1_C"/>
</dbReference>
<keyword evidence="5" id="KW-0805">Transcription regulation</keyword>
<keyword evidence="4" id="KW-0227">DNA damage</keyword>
<dbReference type="AlphaFoldDB" id="A0A830HVK9"/>
<evidence type="ECO:0000256" key="8">
    <source>
        <dbReference type="ARBA" id="ARBA00023242"/>
    </source>
</evidence>
<evidence type="ECO:0000256" key="5">
    <source>
        <dbReference type="ARBA" id="ARBA00023015"/>
    </source>
</evidence>
<name>A0A830HVK9_9CHLO</name>
<keyword evidence="3" id="KW-0158">Chromosome</keyword>
<dbReference type="PROSITE" id="PS50090">
    <property type="entry name" value="MYB_LIKE"/>
    <property type="match status" value="1"/>
</dbReference>
<keyword evidence="6" id="KW-0238">DNA-binding</keyword>
<evidence type="ECO:0000313" key="12">
    <source>
        <dbReference type="EMBL" id="GHP10775.1"/>
    </source>
</evidence>
<dbReference type="InterPro" id="IPR001005">
    <property type="entry name" value="SANT/Myb"/>
</dbReference>
<dbReference type="InterPro" id="IPR009057">
    <property type="entry name" value="Homeodomain-like_sf"/>
</dbReference>
<dbReference type="PANTHER" id="PTHR46267:SF15">
    <property type="entry name" value="WINGED HELIX-TURN-HELIX TRANSCRIPTION REPRESSOR DNA-BINDING PROTEIN-RELATED"/>
    <property type="match status" value="1"/>
</dbReference>
<feature type="domain" description="HTH myb-type" evidence="11">
    <location>
        <begin position="291"/>
        <end position="346"/>
    </location>
</feature>
<dbReference type="EMBL" id="BNJQ01000031">
    <property type="protein sequence ID" value="GHP10775.1"/>
    <property type="molecule type" value="Genomic_DNA"/>
</dbReference>
<feature type="compositionally biased region" description="Pro residues" evidence="9">
    <location>
        <begin position="265"/>
        <end position="291"/>
    </location>
</feature>
<dbReference type="OrthoDB" id="608866at2759"/>
<dbReference type="GO" id="GO:0003691">
    <property type="term" value="F:double-stranded telomeric DNA binding"/>
    <property type="evidence" value="ECO:0007669"/>
    <property type="project" value="InterPro"/>
</dbReference>
<keyword evidence="7" id="KW-0804">Transcription</keyword>
<dbReference type="PANTHER" id="PTHR46267">
    <property type="entry name" value="SINGLE MYB HISTONE 4"/>
    <property type="match status" value="1"/>
</dbReference>
<feature type="compositionally biased region" description="Basic and acidic residues" evidence="9">
    <location>
        <begin position="485"/>
        <end position="498"/>
    </location>
</feature>
<dbReference type="Pfam" id="PF00249">
    <property type="entry name" value="Myb_DNA-binding"/>
    <property type="match status" value="1"/>
</dbReference>
<feature type="compositionally biased region" description="Basic and acidic residues" evidence="9">
    <location>
        <begin position="458"/>
        <end position="468"/>
    </location>
</feature>
<reference evidence="12" key="1">
    <citation type="submission" date="2020-10" db="EMBL/GenBank/DDBJ databases">
        <title>Unveiling of a novel bifunctional photoreceptor, Dualchrome1, isolated from a cosmopolitan green alga.</title>
        <authorList>
            <person name="Suzuki S."/>
            <person name="Kawachi M."/>
        </authorList>
    </citation>
    <scope>NUCLEOTIDE SEQUENCE</scope>
    <source>
        <strain evidence="12">NIES 2893</strain>
    </source>
</reference>
<keyword evidence="8" id="KW-0539">Nucleus</keyword>
<protein>
    <recommendedName>
        <fullName evidence="14">Myb-like domain-containing protein</fullName>
    </recommendedName>
</protein>
<evidence type="ECO:0000256" key="3">
    <source>
        <dbReference type="ARBA" id="ARBA00022454"/>
    </source>
</evidence>
<proteinExistence type="predicted"/>
<comment type="caution">
    <text evidence="12">The sequence shown here is derived from an EMBL/GenBank/DDBJ whole genome shotgun (WGS) entry which is preliminary data.</text>
</comment>
<evidence type="ECO:0000259" key="11">
    <source>
        <dbReference type="PROSITE" id="PS51294"/>
    </source>
</evidence>
<dbReference type="CDD" id="cd11660">
    <property type="entry name" value="SANT_TRF"/>
    <property type="match status" value="1"/>
</dbReference>
<accession>A0A830HVK9</accession>
<feature type="compositionally biased region" description="Basic and acidic residues" evidence="9">
    <location>
        <begin position="1"/>
        <end position="13"/>
    </location>
</feature>
<feature type="region of interest" description="Disordered" evidence="9">
    <location>
        <begin position="1"/>
        <end position="137"/>
    </location>
</feature>
<feature type="compositionally biased region" description="Acidic residues" evidence="9">
    <location>
        <begin position="52"/>
        <end position="61"/>
    </location>
</feature>
<gene>
    <name evidence="12" type="ORF">PPROV_000950600</name>
</gene>
<evidence type="ECO:0000256" key="2">
    <source>
        <dbReference type="ARBA" id="ARBA00004604"/>
    </source>
</evidence>
<evidence type="ECO:0000256" key="4">
    <source>
        <dbReference type="ARBA" id="ARBA00022763"/>
    </source>
</evidence>
<dbReference type="GO" id="GO:0005730">
    <property type="term" value="C:nucleolus"/>
    <property type="evidence" value="ECO:0007669"/>
    <property type="project" value="UniProtKB-SubCell"/>
</dbReference>
<keyword evidence="13" id="KW-1185">Reference proteome</keyword>
<dbReference type="InterPro" id="IPR017930">
    <property type="entry name" value="Myb_dom"/>
</dbReference>
<dbReference type="PROSITE" id="PS51294">
    <property type="entry name" value="HTH_MYB"/>
    <property type="match status" value="1"/>
</dbReference>
<feature type="compositionally biased region" description="Gly residues" evidence="9">
    <location>
        <begin position="81"/>
        <end position="93"/>
    </location>
</feature>
<feature type="compositionally biased region" description="Basic and acidic residues" evidence="9">
    <location>
        <begin position="33"/>
        <end position="44"/>
    </location>
</feature>
<dbReference type="FunFam" id="1.10.10.60:FF:000168">
    <property type="entry name" value="Telomere repeat-binding factor 1"/>
    <property type="match status" value="1"/>
</dbReference>
<feature type="domain" description="Myb-like" evidence="10">
    <location>
        <begin position="292"/>
        <end position="342"/>
    </location>
</feature>
<feature type="region of interest" description="Disordered" evidence="9">
    <location>
        <begin position="261"/>
        <end position="300"/>
    </location>
</feature>
<dbReference type="GO" id="GO:0006281">
    <property type="term" value="P:DNA repair"/>
    <property type="evidence" value="ECO:0007669"/>
    <property type="project" value="InterPro"/>
</dbReference>
<dbReference type="Pfam" id="PF08573">
    <property type="entry name" value="SAE2"/>
    <property type="match status" value="1"/>
</dbReference>
<evidence type="ECO:0000256" key="6">
    <source>
        <dbReference type="ARBA" id="ARBA00023125"/>
    </source>
</evidence>
<sequence>MPNTDDRQPAETHVDDDERTETTLAKSQEQNLEDAHPSTADHAKAAPSNSDATEDDEDEDANNIALDLLNMSKHTTMRSKGGAGAGAGAGAGSTAGKEKRPREPYEPATTNHASNTELERLPPPPKKKSRRYRTTPADSMRQLLRIIRELIPKSKRGDVHGMTEKDICSFLDATFGKGGPERGFAPQPKWGTPNGWSEYIKTLFAWALEVQGSKRVVTEADVERCCVRPRGKGRSWEVSDAELHQLGLNPSHWQLPVSRQSVLNAPPPAPPPPAHPPRPRPPPGPPAPPPQKWSREEEDALREGVRKYGLGKWRAIQKDPEFERRLVNRTNVDLKDKWRNMSAAAQEGPRAFDRAAKEIRGESVLPISGCAPALAGSGSSPPRAARPALAGGGSSPPRAARPALAPTKFNTVVRGKARAALPAFECAACSKFYAVAGLDMATYCKCDVSQKKMPRLQDTSRHRARYEAPADPPGFWDLDPPGFELRPDDWPGLKALDA</sequence>
<evidence type="ECO:0000313" key="13">
    <source>
        <dbReference type="Proteomes" id="UP000660262"/>
    </source>
</evidence>
<comment type="subcellular location">
    <subcellularLocation>
        <location evidence="1">Chromosome</location>
    </subcellularLocation>
    <subcellularLocation>
        <location evidence="2">Nucleus</location>
        <location evidence="2">Nucleolus</location>
    </subcellularLocation>
</comment>
<organism evidence="12 13">
    <name type="scientific">Pycnococcus provasolii</name>
    <dbReference type="NCBI Taxonomy" id="41880"/>
    <lineage>
        <taxon>Eukaryota</taxon>
        <taxon>Viridiplantae</taxon>
        <taxon>Chlorophyta</taxon>
        <taxon>Pseudoscourfieldiophyceae</taxon>
        <taxon>Pseudoscourfieldiales</taxon>
        <taxon>Pycnococcaceae</taxon>
        <taxon>Pycnococcus</taxon>
    </lineage>
</organism>
<feature type="compositionally biased region" description="Basic and acidic residues" evidence="9">
    <location>
        <begin position="96"/>
        <end position="105"/>
    </location>
</feature>
<dbReference type="SMART" id="SM00717">
    <property type="entry name" value="SANT"/>
    <property type="match status" value="1"/>
</dbReference>